<name>A0AAV2E5C2_9ROSI</name>
<evidence type="ECO:0000313" key="2">
    <source>
        <dbReference type="Proteomes" id="UP001497516"/>
    </source>
</evidence>
<dbReference type="EMBL" id="OZ034817">
    <property type="protein sequence ID" value="CAL1380982.1"/>
    <property type="molecule type" value="Genomic_DNA"/>
</dbReference>
<protein>
    <submittedName>
        <fullName evidence="1">Uncharacterized protein</fullName>
    </submittedName>
</protein>
<evidence type="ECO:0000313" key="1">
    <source>
        <dbReference type="EMBL" id="CAL1380982.1"/>
    </source>
</evidence>
<dbReference type="Proteomes" id="UP001497516">
    <property type="component" value="Chromosome 4"/>
</dbReference>
<keyword evidence="2" id="KW-1185">Reference proteome</keyword>
<dbReference type="AlphaFoldDB" id="A0AAV2E5C2"/>
<reference evidence="1 2" key="1">
    <citation type="submission" date="2024-04" db="EMBL/GenBank/DDBJ databases">
        <authorList>
            <person name="Fracassetti M."/>
        </authorList>
    </citation>
    <scope>NUCLEOTIDE SEQUENCE [LARGE SCALE GENOMIC DNA]</scope>
</reference>
<sequence>MVGFSLDDEILAAPCLSEPSATSRSYANVVKGGGFCGAGRCNIVKDSRGGFVQVGTEGVKERTLTLDRSLVIGFIPSSSIVFISDQVGEFRRFAEHNWGIDINYGLEDLKDGRWLLLCPRLSELLCPSLIDVASFVQP</sequence>
<gene>
    <name evidence="1" type="ORF">LTRI10_LOCUS22394</name>
</gene>
<proteinExistence type="predicted"/>
<accession>A0AAV2E5C2</accession>
<organism evidence="1 2">
    <name type="scientific">Linum trigynum</name>
    <dbReference type="NCBI Taxonomy" id="586398"/>
    <lineage>
        <taxon>Eukaryota</taxon>
        <taxon>Viridiplantae</taxon>
        <taxon>Streptophyta</taxon>
        <taxon>Embryophyta</taxon>
        <taxon>Tracheophyta</taxon>
        <taxon>Spermatophyta</taxon>
        <taxon>Magnoliopsida</taxon>
        <taxon>eudicotyledons</taxon>
        <taxon>Gunneridae</taxon>
        <taxon>Pentapetalae</taxon>
        <taxon>rosids</taxon>
        <taxon>fabids</taxon>
        <taxon>Malpighiales</taxon>
        <taxon>Linaceae</taxon>
        <taxon>Linum</taxon>
    </lineage>
</organism>